<dbReference type="SMART" id="SM00028">
    <property type="entry name" value="TPR"/>
    <property type="match status" value="4"/>
</dbReference>
<dbReference type="InterPro" id="IPR011990">
    <property type="entry name" value="TPR-like_helical_dom_sf"/>
</dbReference>
<sequence length="690" mass="75856">MQEQILQAFQRNANDEAVVLAQQWVEQSPGQVQPLSWLATALRQQGQVEAALAALDQALGLQPDDAVLHLQRATLLLTGRQFEQAHAALERTTELDPNQLDSYLIQAHLALAQRDFERAQSLSKVAARLAPEHPQLLAIDGMVALHQGNADQALALLNHAAQQLPDDPRILYGLGFAFLAKEHLAFAEQTFRKVIAGQPDSLPLMSLVADLCLRQGNSEGAAQMLEQMLTAPQGNTPGVRRLAAMIQLQAGQPRAAADHAIACLQDEVLDPRALQVALMAWQQLGAEDEARQVLDAQLEARSQEHSLWLARLAVEPVGSEAAAAVAQRWVEAMPAHVPAWEVRMRLHDMLAQPEQAEAVARRIIELEPGRVSAEQRVVGALLERNDADAAVAHVQAMIERADEAARPTLRTWLGVVQDGAQRPADAVATWLEVRQAEAPQRLPLPPQAKSPMSWPELAPISEDMHDRPLFVTGLPGSGVERVVTVMGAASPVLRTDRFGSNPPNDPFQRFDTLAALASGELSAEALVQQWRDALPARGVANGNIIDWLLWWDNGLLWSLRQHLPQARLLVVLRDPRDMLLEWLAFGSSAPFALNTITEATAWLQRGLEQLANLHDQSLYPVALMRIDGFERDPQGLAQLLQQVFNTGFPVVDQLPPPRLPSGHWRQYRDVLGAAFNNLTPVAVRLGYPEN</sequence>
<dbReference type="EMBL" id="LDJH01000011">
    <property type="protein sequence ID" value="KRG58358.1"/>
    <property type="molecule type" value="Genomic_DNA"/>
</dbReference>
<organism evidence="2 3">
    <name type="scientific">Stenotrophomonas koreensis</name>
    <dbReference type="NCBI Taxonomy" id="266128"/>
    <lineage>
        <taxon>Bacteria</taxon>
        <taxon>Pseudomonadati</taxon>
        <taxon>Pseudomonadota</taxon>
        <taxon>Gammaproteobacteria</taxon>
        <taxon>Lysobacterales</taxon>
        <taxon>Lysobacteraceae</taxon>
        <taxon>Stenotrophomonas</taxon>
    </lineage>
</organism>
<dbReference type="Gene3D" id="3.40.50.300">
    <property type="entry name" value="P-loop containing nucleotide triphosphate hydrolases"/>
    <property type="match status" value="1"/>
</dbReference>
<protein>
    <submittedName>
        <fullName evidence="2">Adenylate cyclase</fullName>
    </submittedName>
</protein>
<dbReference type="Pfam" id="PF14559">
    <property type="entry name" value="TPR_19"/>
    <property type="match status" value="2"/>
</dbReference>
<dbReference type="STRING" id="266128.ABB25_06835"/>
<feature type="repeat" description="TPR" evidence="1">
    <location>
        <begin position="168"/>
        <end position="201"/>
    </location>
</feature>
<proteinExistence type="predicted"/>
<dbReference type="PROSITE" id="PS50005">
    <property type="entry name" value="TPR"/>
    <property type="match status" value="2"/>
</dbReference>
<gene>
    <name evidence="2" type="ORF">ABB25_06835</name>
</gene>
<dbReference type="AlphaFoldDB" id="A0A0R0BN12"/>
<dbReference type="OrthoDB" id="5965059at2"/>
<dbReference type="PANTHER" id="PTHR12558:SF13">
    <property type="entry name" value="CELL DIVISION CYCLE PROTEIN 27 HOMOLOG"/>
    <property type="match status" value="1"/>
</dbReference>
<evidence type="ECO:0000256" key="1">
    <source>
        <dbReference type="PROSITE-ProRule" id="PRU00339"/>
    </source>
</evidence>
<reference evidence="2 3" key="1">
    <citation type="submission" date="2015-05" db="EMBL/GenBank/DDBJ databases">
        <title>Genome sequencing and analysis of members of genus Stenotrophomonas.</title>
        <authorList>
            <person name="Patil P.P."/>
            <person name="Midha S."/>
            <person name="Patil P.B."/>
        </authorList>
    </citation>
    <scope>NUCLEOTIDE SEQUENCE [LARGE SCALE GENOMIC DNA]</scope>
    <source>
        <strain evidence="2 3">DSM 17805</strain>
    </source>
</reference>
<accession>A0A0R0BN12</accession>
<dbReference type="Gene3D" id="1.25.40.10">
    <property type="entry name" value="Tetratricopeptide repeat domain"/>
    <property type="match status" value="3"/>
</dbReference>
<dbReference type="SUPFAM" id="SSF48452">
    <property type="entry name" value="TPR-like"/>
    <property type="match status" value="3"/>
</dbReference>
<dbReference type="Proteomes" id="UP000051254">
    <property type="component" value="Unassembled WGS sequence"/>
</dbReference>
<feature type="repeat" description="TPR" evidence="1">
    <location>
        <begin position="32"/>
        <end position="65"/>
    </location>
</feature>
<dbReference type="RefSeq" id="WP_057665250.1">
    <property type="nucleotide sequence ID" value="NZ_LDJH01000011.1"/>
</dbReference>
<dbReference type="InterPro" id="IPR019734">
    <property type="entry name" value="TPR_rpt"/>
</dbReference>
<evidence type="ECO:0000313" key="3">
    <source>
        <dbReference type="Proteomes" id="UP000051254"/>
    </source>
</evidence>
<dbReference type="InterPro" id="IPR027417">
    <property type="entry name" value="P-loop_NTPase"/>
</dbReference>
<evidence type="ECO:0000313" key="2">
    <source>
        <dbReference type="EMBL" id="KRG58358.1"/>
    </source>
</evidence>
<comment type="caution">
    <text evidence="2">The sequence shown here is derived from an EMBL/GenBank/DDBJ whole genome shotgun (WGS) entry which is preliminary data.</text>
</comment>
<keyword evidence="1" id="KW-0802">TPR repeat</keyword>
<keyword evidence="3" id="KW-1185">Reference proteome</keyword>
<name>A0A0R0BN12_9GAMM</name>
<dbReference type="PANTHER" id="PTHR12558">
    <property type="entry name" value="CELL DIVISION CYCLE 16,23,27"/>
    <property type="match status" value="1"/>
</dbReference>
<dbReference type="PATRIC" id="fig|266128.3.peg.240"/>